<protein>
    <submittedName>
        <fullName evidence="1">Uncharacterized protein</fullName>
    </submittedName>
</protein>
<dbReference type="OrthoDB" id="4358740at2759"/>
<sequence>MENTESTKGPKRVLVSVSRKSPYWTSAWTSSEEVIRVALQLMKENNMVSLAPDDPSSYLFLAKERWDSQTYLVFDIFHDTYDPDNAHLPGQNDLSVISVFLHQKESVSDAGKMLENKVNKDLRSLHNSTGLGSRPPFTVDHADGMWPTYLNPRIQGRVVTS</sequence>
<gene>
    <name evidence="1" type="ORF">TPAR_02801</name>
</gene>
<dbReference type="EMBL" id="PKSG01000281">
    <property type="protein sequence ID" value="POR36999.1"/>
    <property type="molecule type" value="Genomic_DNA"/>
</dbReference>
<organism evidence="1 2">
    <name type="scientific">Tolypocladium paradoxum</name>
    <dbReference type="NCBI Taxonomy" id="94208"/>
    <lineage>
        <taxon>Eukaryota</taxon>
        <taxon>Fungi</taxon>
        <taxon>Dikarya</taxon>
        <taxon>Ascomycota</taxon>
        <taxon>Pezizomycotina</taxon>
        <taxon>Sordariomycetes</taxon>
        <taxon>Hypocreomycetidae</taxon>
        <taxon>Hypocreales</taxon>
        <taxon>Ophiocordycipitaceae</taxon>
        <taxon>Tolypocladium</taxon>
    </lineage>
</organism>
<accession>A0A2S4L3I2</accession>
<keyword evidence="2" id="KW-1185">Reference proteome</keyword>
<proteinExistence type="predicted"/>
<evidence type="ECO:0000313" key="2">
    <source>
        <dbReference type="Proteomes" id="UP000237481"/>
    </source>
</evidence>
<dbReference type="AlphaFoldDB" id="A0A2S4L3I2"/>
<dbReference type="Proteomes" id="UP000237481">
    <property type="component" value="Unassembled WGS sequence"/>
</dbReference>
<name>A0A2S4L3I2_9HYPO</name>
<dbReference type="STRING" id="94208.A0A2S4L3I2"/>
<comment type="caution">
    <text evidence="1">The sequence shown here is derived from an EMBL/GenBank/DDBJ whole genome shotgun (WGS) entry which is preliminary data.</text>
</comment>
<reference evidence="1 2" key="1">
    <citation type="submission" date="2018-01" db="EMBL/GenBank/DDBJ databases">
        <title>Harnessing the power of phylogenomics to disentangle the directionality and signatures of interkingdom host jumping in the parasitic fungal genus Tolypocladium.</title>
        <authorList>
            <person name="Quandt C.A."/>
            <person name="Patterson W."/>
            <person name="Spatafora J.W."/>
        </authorList>
    </citation>
    <scope>NUCLEOTIDE SEQUENCE [LARGE SCALE GENOMIC DNA]</scope>
    <source>
        <strain evidence="1 2">NRBC 100945</strain>
    </source>
</reference>
<evidence type="ECO:0000313" key="1">
    <source>
        <dbReference type="EMBL" id="POR36999.1"/>
    </source>
</evidence>